<dbReference type="AlphaFoldDB" id="A0A4S8QFM0"/>
<name>A0A4S8QFM0_9ACTN</name>
<reference evidence="2" key="1">
    <citation type="submission" date="2019-04" db="EMBL/GenBank/DDBJ databases">
        <title>Nocardioides xinjiangensis sp. nov.</title>
        <authorList>
            <person name="Liu S."/>
        </authorList>
    </citation>
    <scope>NUCLEOTIDE SEQUENCE [LARGE SCALE GENOMIC DNA]</scope>
    <source>
        <strain evidence="2">18</strain>
    </source>
</reference>
<proteinExistence type="predicted"/>
<sequence>METPELDRLADAITDLANVRARIPLDRLLRETALNILILTRIATNRLPDRQRRDDIDESCDHLVTQLRQCSWELPPGKG</sequence>
<accession>A0A4S8QFM0</accession>
<keyword evidence="2" id="KW-1185">Reference proteome</keyword>
<comment type="caution">
    <text evidence="1">The sequence shown here is derived from an EMBL/GenBank/DDBJ whole genome shotgun (WGS) entry which is preliminary data.</text>
</comment>
<organism evidence="1 2">
    <name type="scientific">Glycomyces buryatensis</name>
    <dbReference type="NCBI Taxonomy" id="2570927"/>
    <lineage>
        <taxon>Bacteria</taxon>
        <taxon>Bacillati</taxon>
        <taxon>Actinomycetota</taxon>
        <taxon>Actinomycetes</taxon>
        <taxon>Glycomycetales</taxon>
        <taxon>Glycomycetaceae</taxon>
        <taxon>Glycomyces</taxon>
    </lineage>
</organism>
<protein>
    <submittedName>
        <fullName evidence="1">Uncharacterized protein</fullName>
    </submittedName>
</protein>
<evidence type="ECO:0000313" key="2">
    <source>
        <dbReference type="Proteomes" id="UP000308760"/>
    </source>
</evidence>
<reference evidence="1 2" key="2">
    <citation type="submission" date="2019-05" db="EMBL/GenBank/DDBJ databases">
        <title>Glycomyces buryatensis sp. nov.</title>
        <authorList>
            <person name="Nikitina E."/>
        </authorList>
    </citation>
    <scope>NUCLEOTIDE SEQUENCE [LARGE SCALE GENOMIC DNA]</scope>
    <source>
        <strain evidence="1 2">18</strain>
    </source>
</reference>
<evidence type="ECO:0000313" key="1">
    <source>
        <dbReference type="EMBL" id="THV43487.1"/>
    </source>
</evidence>
<dbReference type="OrthoDB" id="5194231at2"/>
<dbReference type="RefSeq" id="WP_136532485.1">
    <property type="nucleotide sequence ID" value="NZ_STGY01000001.1"/>
</dbReference>
<gene>
    <name evidence="1" type="ORF">FAB82_00010</name>
</gene>
<dbReference type="EMBL" id="STGY01000001">
    <property type="protein sequence ID" value="THV43487.1"/>
    <property type="molecule type" value="Genomic_DNA"/>
</dbReference>
<dbReference type="Proteomes" id="UP000308760">
    <property type="component" value="Unassembled WGS sequence"/>
</dbReference>